<dbReference type="RefSeq" id="WP_041953548.1">
    <property type="nucleotide sequence ID" value="NZ_CP009761.1"/>
</dbReference>
<dbReference type="Proteomes" id="UP000031386">
    <property type="component" value="Chromosome"/>
</dbReference>
<gene>
    <name evidence="1" type="ORF">NW74_01635</name>
</gene>
<proteinExistence type="predicted"/>
<keyword evidence="2" id="KW-1185">Reference proteome</keyword>
<dbReference type="AlphaFoldDB" id="A0A0B4S0J2"/>
<reference evidence="1 2" key="1">
    <citation type="submission" date="2014-10" db="EMBL/GenBank/DDBJ databases">
        <title>Complete genome sequence of Parvimonas micra KCOM 1535 (= ChDC B708).</title>
        <authorList>
            <person name="Kook J.-K."/>
            <person name="Park S.-N."/>
            <person name="Lim Y.K."/>
            <person name="Roh H."/>
        </authorList>
    </citation>
    <scope>NUCLEOTIDE SEQUENCE [LARGE SCALE GENOMIC DNA]</scope>
    <source>
        <strain evidence="2">KCOM 1535 / ChDC B708</strain>
    </source>
</reference>
<name>A0A0B4S0J2_9FIRM</name>
<dbReference type="KEGG" id="pmic:NW74_01635"/>
<organism evidence="1 2">
    <name type="scientific">Parvimonas micra</name>
    <dbReference type="NCBI Taxonomy" id="33033"/>
    <lineage>
        <taxon>Bacteria</taxon>
        <taxon>Bacillati</taxon>
        <taxon>Bacillota</taxon>
        <taxon>Tissierellia</taxon>
        <taxon>Tissierellales</taxon>
        <taxon>Peptoniphilaceae</taxon>
        <taxon>Parvimonas</taxon>
    </lineage>
</organism>
<dbReference type="SUPFAM" id="SSF103642">
    <property type="entry name" value="Sec-C motif"/>
    <property type="match status" value="1"/>
</dbReference>
<dbReference type="InterPro" id="IPR004027">
    <property type="entry name" value="SEC_C_motif"/>
</dbReference>
<dbReference type="Pfam" id="PF02810">
    <property type="entry name" value="SEC-C"/>
    <property type="match status" value="1"/>
</dbReference>
<evidence type="ECO:0000313" key="2">
    <source>
        <dbReference type="Proteomes" id="UP000031386"/>
    </source>
</evidence>
<dbReference type="EMBL" id="CP009761">
    <property type="protein sequence ID" value="AIZ36146.1"/>
    <property type="molecule type" value="Genomic_DNA"/>
</dbReference>
<accession>A0A0B4S0J2</accession>
<dbReference type="STRING" id="33033.NW74_01635"/>
<dbReference type="Gene3D" id="3.10.450.50">
    <property type="match status" value="1"/>
</dbReference>
<sequence length="449" mass="53117">MVYNNYIKCQVCGCITRIRLQVGWQEEHPIIVTCGKCGISLTGKVEIGQEEPGLKFEFENAEIVNDNSADFIVECSGEFPTIKQRKASSYYLDTPFLRSLRFMNNKEKSYEQFKNSIYQLKNTSKKWKVYKRITNLFQNNSEFLVKEIKKEFYGEYMKCRDKFEILRAVHMIEVEGMYLPLKKDILNNSSLTEEILKLDIIQIKKFIDYLNSQSGYSLHELQELIYKIYDEFIDLYQYLIPAIFLQHCYDDVVDFEEMGTTTSSFNNIKQFYLNLYETLGNLLIIPIGLNNIKYRNNINSMNKKDNEIISLSDFNKLNKAKKFHYYEENEIYSKFMNLTFDTKLRNAIGHNDIEYDSINQKIIYIPNSKDKTKKLTKYLLEFENEVVHMFQGILWISEYLYHLRKFSLIFEGENPMKNYSNIRKFSKIGRNEPCPCGSGKKYKKCCGKS</sequence>
<dbReference type="OrthoDB" id="9814022at2"/>
<evidence type="ECO:0000313" key="1">
    <source>
        <dbReference type="EMBL" id="AIZ36146.1"/>
    </source>
</evidence>
<protein>
    <submittedName>
        <fullName evidence="1">SEC-C motif protein</fullName>
    </submittedName>
</protein>